<keyword evidence="3" id="KW-1185">Reference proteome</keyword>
<evidence type="ECO:0000313" key="2">
    <source>
        <dbReference type="EMBL" id="TWT73441.1"/>
    </source>
</evidence>
<feature type="region of interest" description="Disordered" evidence="1">
    <location>
        <begin position="1362"/>
        <end position="1394"/>
    </location>
</feature>
<dbReference type="OrthoDB" id="219623at2"/>
<proteinExistence type="predicted"/>
<feature type="region of interest" description="Disordered" evidence="1">
    <location>
        <begin position="2435"/>
        <end position="2475"/>
    </location>
</feature>
<dbReference type="EMBL" id="SJPO01000010">
    <property type="protein sequence ID" value="TWT73441.1"/>
    <property type="molecule type" value="Genomic_DNA"/>
</dbReference>
<sequence>MTNAERIRRYSQKRRRRAALVARRRRGVLLLIVLSILVMFMLVGTAFVLTGSNSLSSAKADEKAHVAAPQQADLLDRALRQVLRDTHDRNSAVRYHSLLRDAYGTDGFVGVVLNEEGLRAPQPARDYVSAAAVANPTQGQLIDIFVRDLDWATTPSTELTNDYVVALETDENGLPVDYTLSRTNGYFNGCLLTLLDGPAKGQSVRVIDYEYLGEQGNSPSHPDADGMTFRLRVMAIPRADGQPLRLDLDHISNPNVSQNDLAGHSFMVNGRPFNGSGVGLNLLSDPSGARLTAAELMGTFGLAPVALSPHARYFTSIVSAGRGLGNNLVGYTDAGATYPLGVGGSAAAADSLYKFFVGPGGSDESYDAPDFQNMFLASNPLRPRPRGRVVDPSTGDFREVADYYAGNNAPAPARLELDGLPIPSFHRPALVNYWLHQLMGVPWLSSLDVDVRAKAILKPYNDDGTVNGNIDAVIASQIVAFKRKYMLRPLIEDHPNFTGGNPFASLTDADLAKIQGFVNGANITFPSFEVAGPWDVDNDGDGVADSIWVDLGMPVQKTEDGRLYKPLFAIMVQDLDGRLNLNAHGSLAHLASIDDMAPGVPVEARKHDVSTGGGVSAVNLAGGLDGASNLASSDLLPHGSGWGPADISLRSVMSPTLAYQGPGFIGDTTVDDYARVLKGRPALPPAQHAAAYQVGETWGRYGAGVTSVRPEAGVPFYVDPNNFASTTVNPNTIDVLAKLEKQGYPLYSPAVGALVPASNTSLVALGARSPSGFSTAPDLKGAFAVGLDYTGQPVHEAQHEASSLYRARFKPMLLTIDSPYELDLMNHTRQDSVADLLTVTAGYGTAATIDDDAPFAPGELERILRSLDVDADRLPDRLWNLVDAFDPAKLAVQTVRYGNAGNAGANTSGVTISPGQLLQAQIEAATRRRSVTTESFDMPTTNEDWTARLVAGADGLPGTGVFPQSDDYTAVMLEPVPPQARLVDYLRYRIVLELKRQDPNTFAAAMPASDPRLVQAVNLILDGGAMSTDEIASMRTGTTPQARQDYQRRASFGGLLAPEVMAGLKMDINRPFGDGVDNNNNGIVDEPFEAGDTWTADANGNREEYRDLDGDNEFDPSLDKSQNRSLAAVYPFDYTYGKDANGRGAYLSSTNGRIHDDAPLARQLYARHLYCLAMLLTDENYLMPFDKRDAQVLEYLDPDAGQNNGSQREPSMAWKIAQQLQNNPPLGYPGPGDTGDPKVDARRLAWRKLTCRRIAQWAINCADMRDPDAICTAFEYDENPWDGWNVVDRANNRVYSIDGEPNTDENLGQYRDLGGRGRGGQAIQDDNDASPLDQTRGIVWGMERPELLLTETFATHDRRTEDLEGFGDENPNAQPGTENELLAPSDPNVQADDDMDQRLRPLGTLFVEVYNPNSLDIESPAELSREFIVNYPNSNPVASDRKVGIALDRLSAITDGDGKYSPVWRMIVVEEDPRLRNDRATWDNGDYNNYESLSRVPSLQQLATQIDQGRLRPVASDPDFPTFDPLKVPEYRADVNGQLSVAKQKTGAYIERTVYFTTGGDDRPPIQRDPEDLRVRIPIRYAEFPIPNATATPGLPNLKFNMNEWLLWPEGNKMVNGKLRVYDYHFPPADIDGDGSPDPDPLNTAPRNRHQQFAPILPGRYAVIGTAGYQYSAQWNSNNKNPEFGGRFITPFGRSFESARQVQGGFENQPVGRMRDDTHHRDTLKWTRRFDLMPNPNPEIHQFAIMHNGGPESRFISEPENSKFNRNVTNPPYQFDLNPATQAETVGDLGTKPSAFGVVPPNNTKRKIQPVVSIPIEGLSISTPLDGYLVRMLAIDRSAPARWAPNAAYGEGALFQDPQKGPVDQPFDLEEHLIKNVTTPNFRSVHLQRLADPMLPWNPVNTTHAQHNPSLPVNPYITVDSESVDLTAFNGVDPQDPAPLNQNAPAGRPEGLVHMTMASLQRGGYEAAVTDPTQLPAANSPVDVAPNVARAIWAREPVRVSKDISNGTGVSSSALGPGQFAYQYYDASGGQEPQPSQGFIGFMNLDSKLVPGETGGPKRVPMVLNVPLRTTLGFANGFFPSIDGGRNIAEPYTPFYSSNARFDQDGDKTLEPDSTNYHDIDINGDGIPGDLIGAPWTERTVDNTTQDDNTYPWLAWNNRPYASALELMQVPASTAGSLGKEFSVFSAGMAVVPNPYNGAIGDLSDSVNNNDARQLFQNGQFGHLLNLFNTSSQPAAAFNQNSGSNMLELLPSGAANLHRLTSYLRAPSRFVATQTAVNPEVFNVVASRGSTTDPRNGLLAPFNRVDQYREPGRVNLNTVAGILGLPEGGERDSWSPVYDGLMHRYHDRNLPSGRYQQPIGHRGPAWRDVVRSRRGYLDPGLTGATTSLVDVSPMALNPLVPTFFGNPFREPEEGQLVPLASMVHAGAEASLLRSHPYSPASSTAGDAEWGNPRSDDASVSQQADGTPIVAKDRIDDDPGEAGIIAGTDTPLFNPDGTALGYNSDPTMDAPRAPLFSAGTTETGLNSERNAALRYMPLTRMSSLATTRSGAFAIWITVGFFEVEPAPDWVDNDNDQVHDTRFVHRDLYDRIYPDGYQLGKELGSDTGDTNRHRGFWIVDRTLPVAFRPGDDVNLEKMILLRREIE</sequence>
<feature type="region of interest" description="Disordered" evidence="1">
    <location>
        <begin position="1314"/>
        <end position="1333"/>
    </location>
</feature>
<name>A0A5C5YG24_9BACT</name>
<dbReference type="RefSeq" id="WP_146589781.1">
    <property type="nucleotide sequence ID" value="NZ_SJPO01000010.1"/>
</dbReference>
<protein>
    <submittedName>
        <fullName evidence="2">Uncharacterized protein</fullName>
    </submittedName>
</protein>
<reference evidence="2 3" key="1">
    <citation type="submission" date="2019-02" db="EMBL/GenBank/DDBJ databases">
        <title>Deep-cultivation of Planctomycetes and their phenomic and genomic characterization uncovers novel biology.</title>
        <authorList>
            <person name="Wiegand S."/>
            <person name="Jogler M."/>
            <person name="Boedeker C."/>
            <person name="Pinto D."/>
            <person name="Vollmers J."/>
            <person name="Rivas-Marin E."/>
            <person name="Kohn T."/>
            <person name="Peeters S.H."/>
            <person name="Heuer A."/>
            <person name="Rast P."/>
            <person name="Oberbeckmann S."/>
            <person name="Bunk B."/>
            <person name="Jeske O."/>
            <person name="Meyerdierks A."/>
            <person name="Storesund J.E."/>
            <person name="Kallscheuer N."/>
            <person name="Luecker S."/>
            <person name="Lage O.M."/>
            <person name="Pohl T."/>
            <person name="Merkel B.J."/>
            <person name="Hornburger P."/>
            <person name="Mueller R.-W."/>
            <person name="Bruemmer F."/>
            <person name="Labrenz M."/>
            <person name="Spormann A.M."/>
            <person name="Op Den Camp H."/>
            <person name="Overmann J."/>
            <person name="Amann R."/>
            <person name="Jetten M.S.M."/>
            <person name="Mascher T."/>
            <person name="Medema M.H."/>
            <person name="Devos D.P."/>
            <person name="Kaster A.-K."/>
            <person name="Ovreas L."/>
            <person name="Rohde M."/>
            <person name="Galperin M.Y."/>
            <person name="Jogler C."/>
        </authorList>
    </citation>
    <scope>NUCLEOTIDE SEQUENCE [LARGE SCALE GENOMIC DNA]</scope>
    <source>
        <strain evidence="2 3">Pla123a</strain>
    </source>
</reference>
<dbReference type="Proteomes" id="UP000318478">
    <property type="component" value="Unassembled WGS sequence"/>
</dbReference>
<organism evidence="2 3">
    <name type="scientific">Posidoniimonas polymericola</name>
    <dbReference type="NCBI Taxonomy" id="2528002"/>
    <lineage>
        <taxon>Bacteria</taxon>
        <taxon>Pseudomonadati</taxon>
        <taxon>Planctomycetota</taxon>
        <taxon>Planctomycetia</taxon>
        <taxon>Pirellulales</taxon>
        <taxon>Lacipirellulaceae</taxon>
        <taxon>Posidoniimonas</taxon>
    </lineage>
</organism>
<evidence type="ECO:0000313" key="3">
    <source>
        <dbReference type="Proteomes" id="UP000318478"/>
    </source>
</evidence>
<gene>
    <name evidence="2" type="ORF">Pla123a_37760</name>
</gene>
<comment type="caution">
    <text evidence="2">The sequence shown here is derived from an EMBL/GenBank/DDBJ whole genome shotgun (WGS) entry which is preliminary data.</text>
</comment>
<evidence type="ECO:0000256" key="1">
    <source>
        <dbReference type="SAM" id="MobiDB-lite"/>
    </source>
</evidence>
<accession>A0A5C5YG24</accession>